<evidence type="ECO:0000256" key="3">
    <source>
        <dbReference type="ARBA" id="ARBA00012328"/>
    </source>
</evidence>
<comment type="catalytic activity">
    <reaction evidence="11 12">
        <text>uridine(1498) in 16S rRNA + S-adenosyl-L-methionine = N(3)-methyluridine(1498) in 16S rRNA + S-adenosyl-L-homocysteine + H(+)</text>
        <dbReference type="Rhea" id="RHEA:42920"/>
        <dbReference type="Rhea" id="RHEA-COMP:10283"/>
        <dbReference type="Rhea" id="RHEA-COMP:10284"/>
        <dbReference type="ChEBI" id="CHEBI:15378"/>
        <dbReference type="ChEBI" id="CHEBI:57856"/>
        <dbReference type="ChEBI" id="CHEBI:59789"/>
        <dbReference type="ChEBI" id="CHEBI:65315"/>
        <dbReference type="ChEBI" id="CHEBI:74502"/>
        <dbReference type="EC" id="2.1.1.193"/>
    </reaction>
</comment>
<keyword evidence="8 12" id="KW-0808">Transferase</keyword>
<keyword evidence="7 12" id="KW-0489">Methyltransferase</keyword>
<evidence type="ECO:0000256" key="8">
    <source>
        <dbReference type="ARBA" id="ARBA00022679"/>
    </source>
</evidence>
<keyword evidence="16" id="KW-1185">Reference proteome</keyword>
<dbReference type="PIRSF" id="PIRSF015601">
    <property type="entry name" value="MTase_slr0722"/>
    <property type="match status" value="1"/>
</dbReference>
<keyword evidence="5 12" id="KW-0963">Cytoplasm</keyword>
<evidence type="ECO:0000256" key="2">
    <source>
        <dbReference type="ARBA" id="ARBA00005528"/>
    </source>
</evidence>
<evidence type="ECO:0000256" key="11">
    <source>
        <dbReference type="ARBA" id="ARBA00047944"/>
    </source>
</evidence>
<proteinExistence type="inferred from homology"/>
<dbReference type="PANTHER" id="PTHR30027:SF3">
    <property type="entry name" value="16S RRNA (URACIL(1498)-N(3))-METHYLTRANSFERASE"/>
    <property type="match status" value="1"/>
</dbReference>
<evidence type="ECO:0000259" key="14">
    <source>
        <dbReference type="Pfam" id="PF20260"/>
    </source>
</evidence>
<comment type="caution">
    <text evidence="15">The sequence shown here is derived from an EMBL/GenBank/DDBJ whole genome shotgun (WGS) entry which is preliminary data.</text>
</comment>
<dbReference type="InterPro" id="IPR029026">
    <property type="entry name" value="tRNA_m1G_MTases_N"/>
</dbReference>
<accession>A0A437JY51</accession>
<evidence type="ECO:0000313" key="15">
    <source>
        <dbReference type="EMBL" id="RVT52545.1"/>
    </source>
</evidence>
<dbReference type="CDD" id="cd18084">
    <property type="entry name" value="RsmE-like"/>
    <property type="match status" value="1"/>
</dbReference>
<evidence type="ECO:0000256" key="7">
    <source>
        <dbReference type="ARBA" id="ARBA00022603"/>
    </source>
</evidence>
<dbReference type="SUPFAM" id="SSF88697">
    <property type="entry name" value="PUA domain-like"/>
    <property type="match status" value="1"/>
</dbReference>
<comment type="subcellular location">
    <subcellularLocation>
        <location evidence="1 12">Cytoplasm</location>
    </subcellularLocation>
</comment>
<evidence type="ECO:0000256" key="4">
    <source>
        <dbReference type="ARBA" id="ARBA00013673"/>
    </source>
</evidence>
<reference evidence="15 16" key="1">
    <citation type="submission" date="2019-01" db="EMBL/GenBank/DDBJ databases">
        <authorList>
            <person name="Chen W.-M."/>
        </authorList>
    </citation>
    <scope>NUCLEOTIDE SEQUENCE [LARGE SCALE GENOMIC DNA]</scope>
    <source>
        <strain evidence="15 16">ICH-3</strain>
    </source>
</reference>
<dbReference type="SUPFAM" id="SSF75217">
    <property type="entry name" value="alpha/beta knot"/>
    <property type="match status" value="1"/>
</dbReference>
<dbReference type="PANTHER" id="PTHR30027">
    <property type="entry name" value="RIBOSOMAL RNA SMALL SUBUNIT METHYLTRANSFERASE E"/>
    <property type="match status" value="1"/>
</dbReference>
<keyword evidence="6 12" id="KW-0698">rRNA processing</keyword>
<dbReference type="Proteomes" id="UP000288178">
    <property type="component" value="Unassembled WGS sequence"/>
</dbReference>
<evidence type="ECO:0000256" key="9">
    <source>
        <dbReference type="ARBA" id="ARBA00022691"/>
    </source>
</evidence>
<evidence type="ECO:0000259" key="13">
    <source>
        <dbReference type="Pfam" id="PF04452"/>
    </source>
</evidence>
<dbReference type="EMBL" id="SACT01000002">
    <property type="protein sequence ID" value="RVT52545.1"/>
    <property type="molecule type" value="Genomic_DNA"/>
</dbReference>
<evidence type="ECO:0000256" key="5">
    <source>
        <dbReference type="ARBA" id="ARBA00022490"/>
    </source>
</evidence>
<gene>
    <name evidence="15" type="ORF">ENE75_08935</name>
</gene>
<comment type="function">
    <text evidence="10 12">Specifically methylates the N3 position of the uracil ring of uridine 1498 (m3U1498) in 16S rRNA. Acts on the fully assembled 30S ribosomal subunit.</text>
</comment>
<evidence type="ECO:0000256" key="12">
    <source>
        <dbReference type="PIRNR" id="PIRNR015601"/>
    </source>
</evidence>
<dbReference type="InterPro" id="IPR046887">
    <property type="entry name" value="RsmE_PUA-like"/>
</dbReference>
<dbReference type="EC" id="2.1.1.193" evidence="3 12"/>
<dbReference type="Pfam" id="PF20260">
    <property type="entry name" value="PUA_4"/>
    <property type="match status" value="1"/>
</dbReference>
<dbReference type="NCBIfam" id="NF008692">
    <property type="entry name" value="PRK11713.1-5"/>
    <property type="match status" value="1"/>
</dbReference>
<dbReference type="NCBIfam" id="TIGR00046">
    <property type="entry name" value="RsmE family RNA methyltransferase"/>
    <property type="match status" value="1"/>
</dbReference>
<dbReference type="GO" id="GO:0070475">
    <property type="term" value="P:rRNA base methylation"/>
    <property type="evidence" value="ECO:0007669"/>
    <property type="project" value="TreeGrafter"/>
</dbReference>
<evidence type="ECO:0000313" key="16">
    <source>
        <dbReference type="Proteomes" id="UP000288178"/>
    </source>
</evidence>
<sequence length="242" mass="25282">MTLRLFVDAPAPLATGQVLDLPPGPARHVQVRRLQPGDALTVFDGRGGEWAATVQQMGRSQVTVLVGTHDPVEREAPCAVTLAVGMPANDRMDWLVEKATELGVAEIRPLVTERSVLRLDGERAERKRQHWQAVAVAAAEQCGRTRVPMVHPVRALAGTEALPSAGAGGQGWVLSVAPGAKPASVLRSMSGPHWLLSGPEGGLTDGELARALAAGAQALSLGPRVLRAETAPLAALALLTAV</sequence>
<keyword evidence="9 12" id="KW-0949">S-adenosyl-L-methionine</keyword>
<organism evidence="15 16">
    <name type="scientific">Rubrivivax albus</name>
    <dbReference type="NCBI Taxonomy" id="2499835"/>
    <lineage>
        <taxon>Bacteria</taxon>
        <taxon>Pseudomonadati</taxon>
        <taxon>Pseudomonadota</taxon>
        <taxon>Betaproteobacteria</taxon>
        <taxon>Burkholderiales</taxon>
        <taxon>Sphaerotilaceae</taxon>
        <taxon>Rubrivivax</taxon>
    </lineage>
</organism>
<evidence type="ECO:0000256" key="6">
    <source>
        <dbReference type="ARBA" id="ARBA00022552"/>
    </source>
</evidence>
<dbReference type="GO" id="GO:0070042">
    <property type="term" value="F:rRNA (uridine-N3-)-methyltransferase activity"/>
    <property type="evidence" value="ECO:0007669"/>
    <property type="project" value="TreeGrafter"/>
</dbReference>
<dbReference type="InterPro" id="IPR029028">
    <property type="entry name" value="Alpha/beta_knot_MTases"/>
</dbReference>
<comment type="similarity">
    <text evidence="2 12">Belongs to the RNA methyltransferase RsmE family.</text>
</comment>
<protein>
    <recommendedName>
        <fullName evidence="4 12">Ribosomal RNA small subunit methyltransferase E</fullName>
        <ecNumber evidence="3 12">2.1.1.193</ecNumber>
    </recommendedName>
</protein>
<dbReference type="OrthoDB" id="9815641at2"/>
<dbReference type="InterPro" id="IPR046886">
    <property type="entry name" value="RsmE_MTase_dom"/>
</dbReference>
<evidence type="ECO:0000256" key="10">
    <source>
        <dbReference type="ARBA" id="ARBA00025699"/>
    </source>
</evidence>
<dbReference type="GO" id="GO:0005737">
    <property type="term" value="C:cytoplasm"/>
    <property type="evidence" value="ECO:0007669"/>
    <property type="project" value="UniProtKB-SubCell"/>
</dbReference>
<dbReference type="AlphaFoldDB" id="A0A437JY51"/>
<dbReference type="InterPro" id="IPR006700">
    <property type="entry name" value="RsmE"/>
</dbReference>
<name>A0A437JY51_9BURK</name>
<dbReference type="Gene3D" id="3.40.1280.10">
    <property type="match status" value="1"/>
</dbReference>
<dbReference type="InterPro" id="IPR015947">
    <property type="entry name" value="PUA-like_sf"/>
</dbReference>
<dbReference type="Pfam" id="PF04452">
    <property type="entry name" value="Methyltrans_RNA"/>
    <property type="match status" value="1"/>
</dbReference>
<feature type="domain" description="Ribosomal RNA small subunit methyltransferase E methyltransferase" evidence="13">
    <location>
        <begin position="75"/>
        <end position="239"/>
    </location>
</feature>
<evidence type="ECO:0000256" key="1">
    <source>
        <dbReference type="ARBA" id="ARBA00004496"/>
    </source>
</evidence>
<feature type="domain" description="Ribosomal RNA small subunit methyltransferase E PUA-like" evidence="14">
    <location>
        <begin position="27"/>
        <end position="65"/>
    </location>
</feature>
<dbReference type="RefSeq" id="WP_128197918.1">
    <property type="nucleotide sequence ID" value="NZ_SACT01000002.1"/>
</dbReference>